<evidence type="ECO:0000256" key="3">
    <source>
        <dbReference type="ARBA" id="ARBA00022801"/>
    </source>
</evidence>
<dbReference type="InterPro" id="IPR036034">
    <property type="entry name" value="PDZ_sf"/>
</dbReference>
<keyword evidence="10" id="KW-1185">Reference proteome</keyword>
<dbReference type="PANTHER" id="PTHR22726:SF1">
    <property type="entry name" value="METALLOENDOPEPTIDASE OMA1, MITOCHONDRIAL"/>
    <property type="match status" value="1"/>
</dbReference>
<evidence type="ECO:0000259" key="8">
    <source>
        <dbReference type="Pfam" id="PF01435"/>
    </source>
</evidence>
<dbReference type="PANTHER" id="PTHR22726">
    <property type="entry name" value="METALLOENDOPEPTIDASE OMA1"/>
    <property type="match status" value="1"/>
</dbReference>
<feature type="signal peptide" evidence="7">
    <location>
        <begin position="1"/>
        <end position="20"/>
    </location>
</feature>
<evidence type="ECO:0000256" key="6">
    <source>
        <dbReference type="RuleBase" id="RU003983"/>
    </source>
</evidence>
<dbReference type="EMBL" id="SPVF01000253">
    <property type="protein sequence ID" value="TFW13236.1"/>
    <property type="molecule type" value="Genomic_DNA"/>
</dbReference>
<comment type="caution">
    <text evidence="9">The sequence shown here is derived from an EMBL/GenBank/DDBJ whole genome shotgun (WGS) entry which is preliminary data.</text>
</comment>
<evidence type="ECO:0000256" key="4">
    <source>
        <dbReference type="ARBA" id="ARBA00022833"/>
    </source>
</evidence>
<sequence>MTRRLALLAVSTAILLAACATKPPTAPGVPAAQQPSEPGAPAISPKMAANVEYLTKVAALQDRLYQVAAPLLIQNAELCKSHARNLLGFTAKNRFYYPGEYNEASHLAFNMGDQLQVTGVLAGSGAAHAGLKRGDGLVAAEGKPLPTGANASTLAGSVFGPLVSSKATINLTINRDGDQRDVPVPVTRACAFAIELGNADNVNSYADGNRVLVTRGMMNFTQNNDELAYVLARGMAHNLLGHAQSQRQTGTLGSLIDNLVSVRPDLSMLIGSGGIKAMPSEADAAADNLAVFLVARAGYKVDGIDDFWKRLAAAYPASVLNGYVANHPSTQARLAAIAKAQGEVKSKRAAKQPLVP</sequence>
<keyword evidence="7" id="KW-0732">Signal</keyword>
<keyword evidence="5 6" id="KW-0482">Metalloprotease</keyword>
<keyword evidence="1 6" id="KW-0645">Protease</keyword>
<dbReference type="Proteomes" id="UP000298438">
    <property type="component" value="Unassembled WGS sequence"/>
</dbReference>
<name>A0A4Y9RZP2_9BURK</name>
<comment type="similarity">
    <text evidence="6">Belongs to the peptidase M48 family.</text>
</comment>
<dbReference type="RefSeq" id="WP_135209055.1">
    <property type="nucleotide sequence ID" value="NZ_SPVF01000253.1"/>
</dbReference>
<evidence type="ECO:0000256" key="5">
    <source>
        <dbReference type="ARBA" id="ARBA00023049"/>
    </source>
</evidence>
<keyword evidence="2" id="KW-0479">Metal-binding</keyword>
<feature type="chain" id="PRO_5021251665" evidence="7">
    <location>
        <begin position="21"/>
        <end position="356"/>
    </location>
</feature>
<dbReference type="Pfam" id="PF01435">
    <property type="entry name" value="Peptidase_M48"/>
    <property type="match status" value="1"/>
</dbReference>
<dbReference type="GO" id="GO:0004222">
    <property type="term" value="F:metalloendopeptidase activity"/>
    <property type="evidence" value="ECO:0007669"/>
    <property type="project" value="InterPro"/>
</dbReference>
<comment type="cofactor">
    <cofactor evidence="6">
        <name>Zn(2+)</name>
        <dbReference type="ChEBI" id="CHEBI:29105"/>
    </cofactor>
    <text evidence="6">Binds 1 zinc ion per subunit.</text>
</comment>
<dbReference type="GO" id="GO:0046872">
    <property type="term" value="F:metal ion binding"/>
    <property type="evidence" value="ECO:0007669"/>
    <property type="project" value="UniProtKB-KW"/>
</dbReference>
<reference evidence="9 10" key="1">
    <citation type="submission" date="2019-03" db="EMBL/GenBank/DDBJ databases">
        <title>Draft Genome Sequence of Massilia arenosa sp. nov., a Novel Massilia Species Isolated from a Sandy-loam Maize Soil.</title>
        <authorList>
            <person name="Raths R."/>
            <person name="Peta V."/>
            <person name="Bucking H."/>
        </authorList>
    </citation>
    <scope>NUCLEOTIDE SEQUENCE [LARGE SCALE GENOMIC DNA]</scope>
    <source>
        <strain evidence="9 10">MC02</strain>
    </source>
</reference>
<evidence type="ECO:0000256" key="7">
    <source>
        <dbReference type="SAM" id="SignalP"/>
    </source>
</evidence>
<keyword evidence="4 6" id="KW-0862">Zinc</keyword>
<dbReference type="InterPro" id="IPR051156">
    <property type="entry name" value="Mito/Outer_Membr_Metalloprot"/>
</dbReference>
<proteinExistence type="inferred from homology"/>
<dbReference type="OrthoDB" id="8775841at2"/>
<dbReference type="AlphaFoldDB" id="A0A4Y9RZP2"/>
<dbReference type="PROSITE" id="PS51257">
    <property type="entry name" value="PROKAR_LIPOPROTEIN"/>
    <property type="match status" value="1"/>
</dbReference>
<dbReference type="SUPFAM" id="SSF50156">
    <property type="entry name" value="PDZ domain-like"/>
    <property type="match status" value="1"/>
</dbReference>
<feature type="domain" description="Peptidase M48" evidence="8">
    <location>
        <begin position="199"/>
        <end position="339"/>
    </location>
</feature>
<dbReference type="Gene3D" id="2.30.42.10">
    <property type="match status" value="1"/>
</dbReference>
<evidence type="ECO:0000256" key="2">
    <source>
        <dbReference type="ARBA" id="ARBA00022723"/>
    </source>
</evidence>
<organism evidence="9 10">
    <name type="scientific">Zemynaea arenosa</name>
    <dbReference type="NCBI Taxonomy" id="2561931"/>
    <lineage>
        <taxon>Bacteria</taxon>
        <taxon>Pseudomonadati</taxon>
        <taxon>Pseudomonadota</taxon>
        <taxon>Betaproteobacteria</taxon>
        <taxon>Burkholderiales</taxon>
        <taxon>Oxalobacteraceae</taxon>
        <taxon>Telluria group</taxon>
        <taxon>Zemynaea</taxon>
    </lineage>
</organism>
<gene>
    <name evidence="9" type="ORF">E4L96_20395</name>
</gene>
<dbReference type="GO" id="GO:0016020">
    <property type="term" value="C:membrane"/>
    <property type="evidence" value="ECO:0007669"/>
    <property type="project" value="TreeGrafter"/>
</dbReference>
<dbReference type="GO" id="GO:0051603">
    <property type="term" value="P:proteolysis involved in protein catabolic process"/>
    <property type="evidence" value="ECO:0007669"/>
    <property type="project" value="TreeGrafter"/>
</dbReference>
<evidence type="ECO:0000313" key="9">
    <source>
        <dbReference type="EMBL" id="TFW13236.1"/>
    </source>
</evidence>
<accession>A0A4Y9RZP2</accession>
<dbReference type="CDD" id="cd07342">
    <property type="entry name" value="M48C_Oma1_like"/>
    <property type="match status" value="1"/>
</dbReference>
<evidence type="ECO:0000313" key="10">
    <source>
        <dbReference type="Proteomes" id="UP000298438"/>
    </source>
</evidence>
<dbReference type="InterPro" id="IPR001915">
    <property type="entry name" value="Peptidase_M48"/>
</dbReference>
<protein>
    <submittedName>
        <fullName evidence="9">Peptidase M48</fullName>
    </submittedName>
</protein>
<evidence type="ECO:0000256" key="1">
    <source>
        <dbReference type="ARBA" id="ARBA00022670"/>
    </source>
</evidence>
<keyword evidence="3 6" id="KW-0378">Hydrolase</keyword>